<dbReference type="InterPro" id="IPR050895">
    <property type="entry name" value="XK-related_scramblase"/>
</dbReference>
<evidence type="ECO:0000256" key="4">
    <source>
        <dbReference type="ARBA" id="ARBA00022692"/>
    </source>
</evidence>
<comment type="similarity">
    <text evidence="2 7">Belongs to the XK family.</text>
</comment>
<feature type="transmembrane region" description="Helical" evidence="7">
    <location>
        <begin position="258"/>
        <end position="276"/>
    </location>
</feature>
<feature type="transmembrane region" description="Helical" evidence="7">
    <location>
        <begin position="288"/>
        <end position="306"/>
    </location>
</feature>
<feature type="transmembrane region" description="Helical" evidence="7">
    <location>
        <begin position="229"/>
        <end position="246"/>
    </location>
</feature>
<dbReference type="GeneTree" id="ENSGT01140000282565"/>
<feature type="transmembrane region" description="Helical" evidence="7">
    <location>
        <begin position="49"/>
        <end position="72"/>
    </location>
</feature>
<proteinExistence type="inferred from homology"/>
<dbReference type="GO" id="GO:0005886">
    <property type="term" value="C:plasma membrane"/>
    <property type="evidence" value="ECO:0007669"/>
    <property type="project" value="UniProtKB-SubCell"/>
</dbReference>
<organism evidence="8 9">
    <name type="scientific">Paramormyrops kingsleyae</name>
    <dbReference type="NCBI Taxonomy" id="1676925"/>
    <lineage>
        <taxon>Eukaryota</taxon>
        <taxon>Metazoa</taxon>
        <taxon>Chordata</taxon>
        <taxon>Craniata</taxon>
        <taxon>Vertebrata</taxon>
        <taxon>Euteleostomi</taxon>
        <taxon>Actinopterygii</taxon>
        <taxon>Neopterygii</taxon>
        <taxon>Teleostei</taxon>
        <taxon>Osteoglossocephala</taxon>
        <taxon>Osteoglossomorpha</taxon>
        <taxon>Osteoglossiformes</taxon>
        <taxon>Mormyridae</taxon>
        <taxon>Paramormyrops</taxon>
    </lineage>
</organism>
<feature type="transmembrane region" description="Helical" evidence="7">
    <location>
        <begin position="163"/>
        <end position="183"/>
    </location>
</feature>
<evidence type="ECO:0000256" key="1">
    <source>
        <dbReference type="ARBA" id="ARBA00004651"/>
    </source>
</evidence>
<evidence type="ECO:0000313" key="8">
    <source>
        <dbReference type="Ensembl" id="ENSPKIP00000005428.1"/>
    </source>
</evidence>
<dbReference type="AlphaFoldDB" id="A0A3B3QH26"/>
<evidence type="ECO:0000256" key="5">
    <source>
        <dbReference type="ARBA" id="ARBA00022989"/>
    </source>
</evidence>
<dbReference type="Proteomes" id="UP000261540">
    <property type="component" value="Unplaced"/>
</dbReference>
<keyword evidence="5 7" id="KW-1133">Transmembrane helix</keyword>
<feature type="transmembrane region" description="Helical" evidence="7">
    <location>
        <begin position="15"/>
        <end position="37"/>
    </location>
</feature>
<dbReference type="PANTHER" id="PTHR16024">
    <property type="entry name" value="XK-RELATED PROTEIN"/>
    <property type="match status" value="1"/>
</dbReference>
<dbReference type="OrthoDB" id="6136301at2759"/>
<feature type="transmembrane region" description="Helical" evidence="7">
    <location>
        <begin position="318"/>
        <end position="341"/>
    </location>
</feature>
<dbReference type="GO" id="GO:0070782">
    <property type="term" value="P:phosphatidylserine exposure on apoptotic cell surface"/>
    <property type="evidence" value="ECO:0007669"/>
    <property type="project" value="TreeGrafter"/>
</dbReference>
<feature type="transmembrane region" description="Helical" evidence="7">
    <location>
        <begin position="203"/>
        <end position="223"/>
    </location>
</feature>
<keyword evidence="3" id="KW-1003">Cell membrane</keyword>
<protein>
    <recommendedName>
        <fullName evidence="7">XK-related protein</fullName>
    </recommendedName>
</protein>
<dbReference type="PANTHER" id="PTHR16024:SF19">
    <property type="entry name" value="XK-RELATED PROTEIN"/>
    <property type="match status" value="1"/>
</dbReference>
<evidence type="ECO:0000256" key="7">
    <source>
        <dbReference type="RuleBase" id="RU910716"/>
    </source>
</evidence>
<evidence type="ECO:0000256" key="2">
    <source>
        <dbReference type="ARBA" id="ARBA00008789"/>
    </source>
</evidence>
<dbReference type="KEGG" id="pki:111844556"/>
<keyword evidence="4 7" id="KW-0812">Transmembrane</keyword>
<keyword evidence="6 7" id="KW-0472">Membrane</keyword>
<dbReference type="Pfam" id="PF09815">
    <property type="entry name" value="XK-related"/>
    <property type="match status" value="1"/>
</dbReference>
<reference evidence="8" key="2">
    <citation type="submission" date="2025-09" db="UniProtKB">
        <authorList>
            <consortium name="Ensembl"/>
        </authorList>
    </citation>
    <scope>IDENTIFICATION</scope>
</reference>
<evidence type="ECO:0000256" key="6">
    <source>
        <dbReference type="ARBA" id="ARBA00023136"/>
    </source>
</evidence>
<accession>A0A3B3QH26</accession>
<dbReference type="Ensembl" id="ENSPKIT00000029432.1">
    <property type="protein sequence ID" value="ENSPKIP00000005428.1"/>
    <property type="gene ID" value="ENSPKIG00000022114.1"/>
</dbReference>
<evidence type="ECO:0000256" key="3">
    <source>
        <dbReference type="ARBA" id="ARBA00022475"/>
    </source>
</evidence>
<reference evidence="8" key="1">
    <citation type="submission" date="2025-08" db="UniProtKB">
        <authorList>
            <consortium name="Ensembl"/>
        </authorList>
    </citation>
    <scope>IDENTIFICATION</scope>
</reference>
<dbReference type="GO" id="GO:0043652">
    <property type="term" value="P:engulfment of apoptotic cell"/>
    <property type="evidence" value="ECO:0007669"/>
    <property type="project" value="TreeGrafter"/>
</dbReference>
<name>A0A3B3QH26_9TELE</name>
<feature type="transmembrane region" description="Helical" evidence="7">
    <location>
        <begin position="92"/>
        <end position="111"/>
    </location>
</feature>
<comment type="subcellular location">
    <subcellularLocation>
        <location evidence="1">Cell membrane</location>
        <topology evidence="1">Multi-pass membrane protein</topology>
    </subcellularLocation>
    <subcellularLocation>
        <location evidence="7">Membrane</location>
        <topology evidence="7">Multi-pass membrane protein</topology>
    </subcellularLocation>
</comment>
<dbReference type="InterPro" id="IPR018629">
    <property type="entry name" value="XK-rel"/>
</dbReference>
<sequence length="407" mass="46981">MVEESFPFVYPASDFLLTLVGLVLFVVDVALDVRLVVDLYSEGAYLKTGLLLFIFLASTIIVQLFSGLLYYYDRKKTDPELLIRGKWPLTAAHFTLLAVPLRYVNILKISIKSFNDKNPLLKGEAVYQNHDLSLLRLFETFLESAPQLVFMIFIIIQKKQVDFITSLKTAGSAASIALSVAMYHRCMRSFLPQKNNQGYISSLVYFAWNLLLIGPRVFAVALFTCANPWFIAVHYLFLWAGLVIWARLQDSDFMDNLVGEWLYQCIVGLIWYFSWFNLTKGSTLWRGIIYHSIMLVDMGILLGFWWDQQDHLEDIFKVEPYVTLGIIFSLYILGLVLKVLYYRCFHPRVTELQPKQLMVPLQDEVDFRQLVVVGCEEAERPKQEQLVTNKRMRNLAANFYSSPAPSH</sequence>
<keyword evidence="9" id="KW-1185">Reference proteome</keyword>
<dbReference type="GO" id="GO:1902742">
    <property type="term" value="P:apoptotic process involved in development"/>
    <property type="evidence" value="ECO:0007669"/>
    <property type="project" value="TreeGrafter"/>
</dbReference>
<evidence type="ECO:0000313" key="9">
    <source>
        <dbReference type="Proteomes" id="UP000261540"/>
    </source>
</evidence>